<organism evidence="1">
    <name type="scientific">Culex pipiens</name>
    <name type="common">House mosquito</name>
    <dbReference type="NCBI Taxonomy" id="7175"/>
    <lineage>
        <taxon>Eukaryota</taxon>
        <taxon>Metazoa</taxon>
        <taxon>Ecdysozoa</taxon>
        <taxon>Arthropoda</taxon>
        <taxon>Hexapoda</taxon>
        <taxon>Insecta</taxon>
        <taxon>Pterygota</taxon>
        <taxon>Neoptera</taxon>
        <taxon>Endopterygota</taxon>
        <taxon>Diptera</taxon>
        <taxon>Nematocera</taxon>
        <taxon>Culicoidea</taxon>
        <taxon>Culicidae</taxon>
        <taxon>Culicinae</taxon>
        <taxon>Culicini</taxon>
        <taxon>Culex</taxon>
        <taxon>Culex</taxon>
    </lineage>
</organism>
<proteinExistence type="predicted"/>
<accession>A0A8D8N1N1</accession>
<dbReference type="EMBL" id="HBUE01346734">
    <property type="protein sequence ID" value="CAG6601116.1"/>
    <property type="molecule type" value="Transcribed_RNA"/>
</dbReference>
<dbReference type="AlphaFoldDB" id="A0A8D8N1N1"/>
<dbReference type="EMBL" id="HBUE01239739">
    <property type="protein sequence ID" value="CAG6548885.1"/>
    <property type="molecule type" value="Transcribed_RNA"/>
</dbReference>
<dbReference type="EMBL" id="HBUE01122279">
    <property type="protein sequence ID" value="CAG6492937.1"/>
    <property type="molecule type" value="Transcribed_RNA"/>
</dbReference>
<dbReference type="EMBL" id="HBUE01239738">
    <property type="protein sequence ID" value="CAG6548884.1"/>
    <property type="molecule type" value="Transcribed_RNA"/>
</dbReference>
<name>A0A8D8N1N1_CULPI</name>
<dbReference type="EMBL" id="HBUE01122280">
    <property type="protein sequence ID" value="CAG6492938.1"/>
    <property type="molecule type" value="Transcribed_RNA"/>
</dbReference>
<protein>
    <submittedName>
        <fullName evidence="1">(northern house mosquito) hypothetical protein</fullName>
    </submittedName>
</protein>
<dbReference type="EMBL" id="HBUE01346732">
    <property type="protein sequence ID" value="CAG6601114.1"/>
    <property type="molecule type" value="Transcribed_RNA"/>
</dbReference>
<reference evidence="1" key="1">
    <citation type="submission" date="2021-05" db="EMBL/GenBank/DDBJ databases">
        <authorList>
            <person name="Alioto T."/>
            <person name="Alioto T."/>
            <person name="Gomez Garrido J."/>
        </authorList>
    </citation>
    <scope>NUCLEOTIDE SEQUENCE</scope>
</reference>
<dbReference type="EMBL" id="HBUE01122282">
    <property type="protein sequence ID" value="CAG6492939.1"/>
    <property type="molecule type" value="Transcribed_RNA"/>
</dbReference>
<evidence type="ECO:0000313" key="1">
    <source>
        <dbReference type="EMBL" id="CAG6548887.1"/>
    </source>
</evidence>
<dbReference type="EMBL" id="HBUE01239741">
    <property type="protein sequence ID" value="CAG6548887.1"/>
    <property type="molecule type" value="Transcribed_RNA"/>
</dbReference>
<sequence length="139" mass="16222">MLNNINLMGVFCNFYVQAVHNFYSARAHKSLIERWKLGNFSTEFTEHVSHMICFLLCLSWQINQRFKSDYEVSIVSACGMSLYEIWKPTVFWVISKVVSLNDSIECGGFSLSPIRGGLHNTILYCFTFFYLPYLAREYL</sequence>
<dbReference type="EMBL" id="HBUE01346731">
    <property type="protein sequence ID" value="CAG6601113.1"/>
    <property type="molecule type" value="Transcribed_RNA"/>
</dbReference>